<dbReference type="EnsemblPlants" id="Kaladp0084s0088.2.v1.1">
    <property type="protein sequence ID" value="Kaladp0084s0088.2.v1.1"/>
    <property type="gene ID" value="Kaladp0084s0088.v1.1"/>
</dbReference>
<sequence length="244" mass="27181">MDDRIGKIQVFPDHFLPSTPTTSPPLHTPSPNLHSPTHTSSGSKRSSSNRKKFQSAVSMLNLFSLREISRSSDGAECQEKVQLTAAELLSLQSEIASFEEREALAKARLEHVDKILQAAHLSGYLCIRTRWAALPGELPPVDDDTEIDDRLPRFVVLHGTCIFFYLFSTDISPQDSCLLSDIIEIGSLPNFTRGDDEMMHSFYVLTNHGLRYECSSASKIQVSNWLKALQVDCNLMPQTSLANS</sequence>
<evidence type="ECO:0000313" key="2">
    <source>
        <dbReference type="EnsemblPlants" id="Kaladp0084s0088.2.v1.1"/>
    </source>
</evidence>
<dbReference type="CDD" id="cd00821">
    <property type="entry name" value="PH"/>
    <property type="match status" value="1"/>
</dbReference>
<feature type="region of interest" description="Disordered" evidence="1">
    <location>
        <begin position="1"/>
        <end position="50"/>
    </location>
</feature>
<dbReference type="Proteomes" id="UP000594263">
    <property type="component" value="Unplaced"/>
</dbReference>
<protein>
    <recommendedName>
        <fullName evidence="4">PH domain-containing protein</fullName>
    </recommendedName>
</protein>
<keyword evidence="3" id="KW-1185">Reference proteome</keyword>
<name>A0A7N0UTG5_KALFE</name>
<organism evidence="2 3">
    <name type="scientific">Kalanchoe fedtschenkoi</name>
    <name type="common">Lavender scallops</name>
    <name type="synonym">South American air plant</name>
    <dbReference type="NCBI Taxonomy" id="63787"/>
    <lineage>
        <taxon>Eukaryota</taxon>
        <taxon>Viridiplantae</taxon>
        <taxon>Streptophyta</taxon>
        <taxon>Embryophyta</taxon>
        <taxon>Tracheophyta</taxon>
        <taxon>Spermatophyta</taxon>
        <taxon>Magnoliopsida</taxon>
        <taxon>eudicotyledons</taxon>
        <taxon>Gunneridae</taxon>
        <taxon>Pentapetalae</taxon>
        <taxon>Saxifragales</taxon>
        <taxon>Crassulaceae</taxon>
        <taxon>Kalanchoe</taxon>
    </lineage>
</organism>
<dbReference type="AlphaFoldDB" id="A0A7N0UTG5"/>
<dbReference type="OMA" id="GETRYCF"/>
<dbReference type="Gramene" id="Kaladp0084s0088.1.v1.1">
    <property type="protein sequence ID" value="Kaladp0084s0088.1.v1.1"/>
    <property type="gene ID" value="Kaladp0084s0088.v1.1"/>
</dbReference>
<dbReference type="SUPFAM" id="SSF50729">
    <property type="entry name" value="PH domain-like"/>
    <property type="match status" value="1"/>
</dbReference>
<dbReference type="PANTHER" id="PTHR34837:SF2">
    <property type="entry name" value="OS05G0595500 PROTEIN"/>
    <property type="match status" value="1"/>
</dbReference>
<reference evidence="2" key="1">
    <citation type="submission" date="2021-01" db="UniProtKB">
        <authorList>
            <consortium name="EnsemblPlants"/>
        </authorList>
    </citation>
    <scope>IDENTIFICATION</scope>
</reference>
<dbReference type="Gramene" id="Kaladp0084s0088.2.v1.1">
    <property type="protein sequence ID" value="Kaladp0084s0088.2.v1.1"/>
    <property type="gene ID" value="Kaladp0084s0088.v1.1"/>
</dbReference>
<evidence type="ECO:0008006" key="4">
    <source>
        <dbReference type="Google" id="ProtNLM"/>
    </source>
</evidence>
<dbReference type="PANTHER" id="PTHR34837">
    <property type="entry name" value="OS05G0595500 PROTEIN"/>
    <property type="match status" value="1"/>
</dbReference>
<dbReference type="EnsemblPlants" id="Kaladp0084s0088.1.v1.1">
    <property type="protein sequence ID" value="Kaladp0084s0088.1.v1.1"/>
    <property type="gene ID" value="Kaladp0084s0088.v1.1"/>
</dbReference>
<evidence type="ECO:0000256" key="1">
    <source>
        <dbReference type="SAM" id="MobiDB-lite"/>
    </source>
</evidence>
<proteinExistence type="predicted"/>
<accession>A0A7N0UTG5</accession>
<evidence type="ECO:0000313" key="3">
    <source>
        <dbReference type="Proteomes" id="UP000594263"/>
    </source>
</evidence>
<feature type="compositionally biased region" description="Low complexity" evidence="1">
    <location>
        <begin position="29"/>
        <end position="46"/>
    </location>
</feature>